<organism evidence="7 8">
    <name type="scientific">Sneathiella chinensis</name>
    <dbReference type="NCBI Taxonomy" id="349750"/>
    <lineage>
        <taxon>Bacteria</taxon>
        <taxon>Pseudomonadati</taxon>
        <taxon>Pseudomonadota</taxon>
        <taxon>Alphaproteobacteria</taxon>
        <taxon>Sneathiellales</taxon>
        <taxon>Sneathiellaceae</taxon>
        <taxon>Sneathiella</taxon>
    </lineage>
</organism>
<dbReference type="InterPro" id="IPR029063">
    <property type="entry name" value="SAM-dependent_MTases_sf"/>
</dbReference>
<comment type="caution">
    <text evidence="7">The sequence shown here is derived from an EMBL/GenBank/DDBJ whole genome shotgun (WGS) entry which is preliminary data.</text>
</comment>
<dbReference type="SUPFAM" id="SSF53335">
    <property type="entry name" value="S-adenosyl-L-methionine-dependent methyltransferases"/>
    <property type="match status" value="1"/>
</dbReference>
<dbReference type="PANTHER" id="PTHR24422:SF19">
    <property type="entry name" value="CHEMOTAXIS PROTEIN METHYLTRANSFERASE"/>
    <property type="match status" value="1"/>
</dbReference>
<protein>
    <recommendedName>
        <fullName evidence="5">Chemotaxis protein methyltransferase</fullName>
        <ecNumber evidence="5">2.1.1.80</ecNumber>
    </recommendedName>
</protein>
<evidence type="ECO:0000256" key="4">
    <source>
        <dbReference type="ARBA" id="ARBA00022691"/>
    </source>
</evidence>
<dbReference type="Proteomes" id="UP001161409">
    <property type="component" value="Unassembled WGS sequence"/>
</dbReference>
<reference evidence="7" key="2">
    <citation type="submission" date="2023-01" db="EMBL/GenBank/DDBJ databases">
        <title>Draft genome sequence of Sneathiella chinensis strain NBRC 103408.</title>
        <authorList>
            <person name="Sun Q."/>
            <person name="Mori K."/>
        </authorList>
    </citation>
    <scope>NUCLEOTIDE SEQUENCE</scope>
    <source>
        <strain evidence="7">NBRC 103408</strain>
    </source>
</reference>
<proteinExistence type="predicted"/>
<dbReference type="InterPro" id="IPR022641">
    <property type="entry name" value="CheR_N"/>
</dbReference>
<dbReference type="InterPro" id="IPR022642">
    <property type="entry name" value="CheR_C"/>
</dbReference>
<dbReference type="CDD" id="cd02440">
    <property type="entry name" value="AdoMet_MTases"/>
    <property type="match status" value="1"/>
</dbReference>
<dbReference type="PIRSF" id="PIRSF000410">
    <property type="entry name" value="CheR"/>
    <property type="match status" value="1"/>
</dbReference>
<dbReference type="EC" id="2.1.1.80" evidence="5"/>
<dbReference type="InterPro" id="IPR000780">
    <property type="entry name" value="CheR_MeTrfase"/>
</dbReference>
<dbReference type="SUPFAM" id="SSF47757">
    <property type="entry name" value="Chemotaxis receptor methyltransferase CheR, N-terminal domain"/>
    <property type="match status" value="1"/>
</dbReference>
<dbReference type="PANTHER" id="PTHR24422">
    <property type="entry name" value="CHEMOTAXIS PROTEIN METHYLTRANSFERASE"/>
    <property type="match status" value="1"/>
</dbReference>
<comment type="function">
    <text evidence="5">Methylation of the membrane-bound methyl-accepting chemotaxis proteins (MCP) to form gamma-glutamyl methyl ester residues in MCP.</text>
</comment>
<dbReference type="GO" id="GO:0008168">
    <property type="term" value="F:methyltransferase activity"/>
    <property type="evidence" value="ECO:0007669"/>
    <property type="project" value="UniProtKB-KW"/>
</dbReference>
<keyword evidence="4 5" id="KW-0949">S-adenosyl-L-methionine</keyword>
<dbReference type="Gene3D" id="1.10.155.10">
    <property type="entry name" value="Chemotaxis receptor methyltransferase CheR, N-terminal domain"/>
    <property type="match status" value="1"/>
</dbReference>
<evidence type="ECO:0000256" key="1">
    <source>
        <dbReference type="ARBA" id="ARBA00001541"/>
    </source>
</evidence>
<dbReference type="InterPro" id="IPR026024">
    <property type="entry name" value="Chemotaxis_MeTrfase_CheR"/>
</dbReference>
<evidence type="ECO:0000259" key="6">
    <source>
        <dbReference type="PROSITE" id="PS50123"/>
    </source>
</evidence>
<sequence>MDQTPQTLDRQREFSLSEEEFRKLRDLIRSLTGIVLADHKKEMLYSRLARRLRQLGMQSFSQYCRLLDSAEADQETGHLVNAVTTNLTRFYRESHHFDFLQDHIRQITRDPARRSRDRAIRIWSAGCSSGEEPYSIATTLLSRVADIDNWDLRILATDLDTNMLDQGRSGRYPLSAAEGLPAAYKSILENQSRVRDGRLTLKDSVRNLVHFKQLNLLQDWPMTKQYDVIFCRNVLIYFDNPTKDRLVSRYINLLRPGGLLFLGHSESLFQNAHGLSLIGRTAYRKGSDHG</sequence>
<dbReference type="InterPro" id="IPR036804">
    <property type="entry name" value="CheR_N_sf"/>
</dbReference>
<keyword evidence="8" id="KW-1185">Reference proteome</keyword>
<evidence type="ECO:0000313" key="8">
    <source>
        <dbReference type="Proteomes" id="UP001161409"/>
    </source>
</evidence>
<name>A0ABQ5U4X2_9PROT</name>
<dbReference type="Pfam" id="PF03705">
    <property type="entry name" value="CheR_N"/>
    <property type="match status" value="1"/>
</dbReference>
<dbReference type="PRINTS" id="PR00996">
    <property type="entry name" value="CHERMTFRASE"/>
</dbReference>
<evidence type="ECO:0000256" key="2">
    <source>
        <dbReference type="ARBA" id="ARBA00022603"/>
    </source>
</evidence>
<accession>A0ABQ5U4X2</accession>
<dbReference type="SMART" id="SM00138">
    <property type="entry name" value="MeTrc"/>
    <property type="match status" value="1"/>
</dbReference>
<dbReference type="EMBL" id="BSNF01000008">
    <property type="protein sequence ID" value="GLQ06959.1"/>
    <property type="molecule type" value="Genomic_DNA"/>
</dbReference>
<gene>
    <name evidence="7" type="primary">cheR2</name>
    <name evidence="7" type="ORF">GCM10007924_21800</name>
</gene>
<evidence type="ECO:0000256" key="3">
    <source>
        <dbReference type="ARBA" id="ARBA00022679"/>
    </source>
</evidence>
<reference evidence="7" key="1">
    <citation type="journal article" date="2014" name="Int. J. Syst. Evol. Microbiol.">
        <title>Complete genome of a new Firmicutes species belonging to the dominant human colonic microbiota ('Ruminococcus bicirculans') reveals two chromosomes and a selective capacity to utilize plant glucans.</title>
        <authorList>
            <consortium name="NISC Comparative Sequencing Program"/>
            <person name="Wegmann U."/>
            <person name="Louis P."/>
            <person name="Goesmann A."/>
            <person name="Henrissat B."/>
            <person name="Duncan S.H."/>
            <person name="Flint H.J."/>
        </authorList>
    </citation>
    <scope>NUCLEOTIDE SEQUENCE</scope>
    <source>
        <strain evidence="7">NBRC 103408</strain>
    </source>
</reference>
<feature type="domain" description="CheR-type methyltransferase" evidence="6">
    <location>
        <begin position="9"/>
        <end position="288"/>
    </location>
</feature>
<evidence type="ECO:0000313" key="7">
    <source>
        <dbReference type="EMBL" id="GLQ06959.1"/>
    </source>
</evidence>
<keyword evidence="3 5" id="KW-0808">Transferase</keyword>
<comment type="catalytic activity">
    <reaction evidence="1 5">
        <text>L-glutamyl-[protein] + S-adenosyl-L-methionine = [protein]-L-glutamate 5-O-methyl ester + S-adenosyl-L-homocysteine</text>
        <dbReference type="Rhea" id="RHEA:24452"/>
        <dbReference type="Rhea" id="RHEA-COMP:10208"/>
        <dbReference type="Rhea" id="RHEA-COMP:10311"/>
        <dbReference type="ChEBI" id="CHEBI:29973"/>
        <dbReference type="ChEBI" id="CHEBI:57856"/>
        <dbReference type="ChEBI" id="CHEBI:59789"/>
        <dbReference type="ChEBI" id="CHEBI:82795"/>
        <dbReference type="EC" id="2.1.1.80"/>
    </reaction>
</comment>
<dbReference type="Gene3D" id="3.40.50.150">
    <property type="entry name" value="Vaccinia Virus protein VP39"/>
    <property type="match status" value="1"/>
</dbReference>
<dbReference type="InterPro" id="IPR050903">
    <property type="entry name" value="Bact_Chemotaxis_MeTrfase"/>
</dbReference>
<dbReference type="RefSeq" id="WP_169561054.1">
    <property type="nucleotide sequence ID" value="NZ_BSNF01000008.1"/>
</dbReference>
<evidence type="ECO:0000256" key="5">
    <source>
        <dbReference type="PIRNR" id="PIRNR000410"/>
    </source>
</evidence>
<dbReference type="PROSITE" id="PS50123">
    <property type="entry name" value="CHER"/>
    <property type="match status" value="1"/>
</dbReference>
<dbReference type="GO" id="GO:0032259">
    <property type="term" value="P:methylation"/>
    <property type="evidence" value="ECO:0007669"/>
    <property type="project" value="UniProtKB-KW"/>
</dbReference>
<keyword evidence="2 5" id="KW-0489">Methyltransferase</keyword>
<dbReference type="Pfam" id="PF01739">
    <property type="entry name" value="CheR"/>
    <property type="match status" value="1"/>
</dbReference>